<dbReference type="PANTHER" id="PTHR15337:SF11">
    <property type="entry name" value="THIOREDOXIN DOMAIN-CONTAINING PROTEIN"/>
    <property type="match status" value="1"/>
</dbReference>
<comment type="caution">
    <text evidence="5">The sequence shown here is derived from an EMBL/GenBank/DDBJ whole genome shotgun (WGS) entry which is preliminary data.</text>
</comment>
<sequence>MRLLLSLLFTFIFHFSWSQTDWKPNNITFEEALNQSKTNQKPIFLMLYADWCPHCNTMKSNTFSDPKVMEYLNEKFVCVWKNIESEEGKKLKEKFQTNGLPIFLYLDSNQNVLYSVKGEMNTKQFITETSYALNPKLQLPFLKNQFLEDQSNPEKCLLYLQILLKGNDRKSLSEPAHLYLKTQKDTELLTEINWRIISFGVSDIESTEFQYVLNHKKEFEKLTSESRVDKKINNIVTELLDPYLSSLDSLNYFKSRKIAKSIQLPKIDSLIYTYDLTFAERSKNWKFYKTVALENTDKYSSNDYNKLNEITTVFYKEIGDTNALQQAIVWEKRALALNNSAETNTILAQLYFKTKDKKLAMEYAENAKNIITEMGWNTKDINLLINKIKTQ</sequence>
<proteinExistence type="predicted"/>
<gene>
    <name evidence="5" type="ORF">I5M07_00020</name>
</gene>
<accession>A0A934UI36</accession>
<evidence type="ECO:0000259" key="4">
    <source>
        <dbReference type="PROSITE" id="PS51352"/>
    </source>
</evidence>
<dbReference type="Gene3D" id="3.40.30.10">
    <property type="entry name" value="Glutaredoxin"/>
    <property type="match status" value="1"/>
</dbReference>
<dbReference type="EMBL" id="JAEHFV010000001">
    <property type="protein sequence ID" value="MBK0368204.1"/>
    <property type="molecule type" value="Genomic_DNA"/>
</dbReference>
<dbReference type="AlphaFoldDB" id="A0A934UI36"/>
<dbReference type="RefSeq" id="WP_200104114.1">
    <property type="nucleotide sequence ID" value="NZ_JAEHFV010000001.1"/>
</dbReference>
<feature type="chain" id="PRO_5037621973" evidence="3">
    <location>
        <begin position="21"/>
        <end position="391"/>
    </location>
</feature>
<keyword evidence="1 3" id="KW-0732">Signal</keyword>
<protein>
    <submittedName>
        <fullName evidence="5">Thioredoxin family protein</fullName>
    </submittedName>
</protein>
<dbReference type="InterPro" id="IPR036249">
    <property type="entry name" value="Thioredoxin-like_sf"/>
</dbReference>
<dbReference type="InterPro" id="IPR051099">
    <property type="entry name" value="AGR/TXD"/>
</dbReference>
<dbReference type="Pfam" id="PF13899">
    <property type="entry name" value="Thioredoxin_7"/>
    <property type="match status" value="1"/>
</dbReference>
<dbReference type="InterPro" id="IPR013766">
    <property type="entry name" value="Thioredoxin_domain"/>
</dbReference>
<evidence type="ECO:0000256" key="1">
    <source>
        <dbReference type="ARBA" id="ARBA00022729"/>
    </source>
</evidence>
<dbReference type="Proteomes" id="UP000609172">
    <property type="component" value="Unassembled WGS sequence"/>
</dbReference>
<dbReference type="PROSITE" id="PS51352">
    <property type="entry name" value="THIOREDOXIN_2"/>
    <property type="match status" value="1"/>
</dbReference>
<evidence type="ECO:0000256" key="3">
    <source>
        <dbReference type="SAM" id="SignalP"/>
    </source>
</evidence>
<organism evidence="5 6">
    <name type="scientific">Flavobacterium agrisoli</name>
    <dbReference type="NCBI Taxonomy" id="2793066"/>
    <lineage>
        <taxon>Bacteria</taxon>
        <taxon>Pseudomonadati</taxon>
        <taxon>Bacteroidota</taxon>
        <taxon>Flavobacteriia</taxon>
        <taxon>Flavobacteriales</taxon>
        <taxon>Flavobacteriaceae</taxon>
        <taxon>Flavobacterium</taxon>
    </lineage>
</organism>
<dbReference type="SUPFAM" id="SSF81901">
    <property type="entry name" value="HCP-like"/>
    <property type="match status" value="1"/>
</dbReference>
<keyword evidence="2" id="KW-0676">Redox-active center</keyword>
<evidence type="ECO:0000313" key="5">
    <source>
        <dbReference type="EMBL" id="MBK0368204.1"/>
    </source>
</evidence>
<keyword evidence="6" id="KW-1185">Reference proteome</keyword>
<reference evidence="5" key="1">
    <citation type="submission" date="2020-12" db="EMBL/GenBank/DDBJ databases">
        <title>Bacterial novel species Flavobacterium sp. SE-1-e isolated from soil.</title>
        <authorList>
            <person name="Jung H.-Y."/>
        </authorList>
    </citation>
    <scope>NUCLEOTIDE SEQUENCE</scope>
    <source>
        <strain evidence="5">SE-1-e</strain>
    </source>
</reference>
<dbReference type="PROSITE" id="PS00194">
    <property type="entry name" value="THIOREDOXIN_1"/>
    <property type="match status" value="1"/>
</dbReference>
<name>A0A934UI36_9FLAO</name>
<dbReference type="InterPro" id="IPR017937">
    <property type="entry name" value="Thioredoxin_CS"/>
</dbReference>
<evidence type="ECO:0000256" key="2">
    <source>
        <dbReference type="ARBA" id="ARBA00023284"/>
    </source>
</evidence>
<evidence type="ECO:0000313" key="6">
    <source>
        <dbReference type="Proteomes" id="UP000609172"/>
    </source>
</evidence>
<feature type="domain" description="Thioredoxin" evidence="4">
    <location>
        <begin position="6"/>
        <end position="134"/>
    </location>
</feature>
<dbReference type="PANTHER" id="PTHR15337">
    <property type="entry name" value="ANTERIOR GRADIENT PROTEIN-RELATED"/>
    <property type="match status" value="1"/>
</dbReference>
<feature type="signal peptide" evidence="3">
    <location>
        <begin position="1"/>
        <end position="20"/>
    </location>
</feature>
<dbReference type="SUPFAM" id="SSF52833">
    <property type="entry name" value="Thioredoxin-like"/>
    <property type="match status" value="1"/>
</dbReference>